<keyword evidence="3" id="KW-0862">Zinc</keyword>
<dbReference type="InterPro" id="IPR011016">
    <property type="entry name" value="Znf_RING-CH"/>
</dbReference>
<feature type="domain" description="RING-CH-type" evidence="5">
    <location>
        <begin position="64"/>
        <end position="126"/>
    </location>
</feature>
<keyword evidence="2" id="KW-0863">Zinc-finger</keyword>
<dbReference type="CDD" id="cd16495">
    <property type="entry name" value="RING_CH-C4HC3_MARCH"/>
    <property type="match status" value="1"/>
</dbReference>
<dbReference type="AlphaFoldDB" id="A0A9Q0ZAS7"/>
<name>A0A9Q0ZAS7_SALPP</name>
<keyword evidence="7" id="KW-1185">Reference proteome</keyword>
<dbReference type="SMART" id="SM00744">
    <property type="entry name" value="RINGv"/>
    <property type="match status" value="1"/>
</dbReference>
<feature type="region of interest" description="Disordered" evidence="4">
    <location>
        <begin position="1"/>
        <end position="45"/>
    </location>
</feature>
<evidence type="ECO:0000313" key="7">
    <source>
        <dbReference type="Proteomes" id="UP001151532"/>
    </source>
</evidence>
<dbReference type="EMBL" id="JAPFFK010000013">
    <property type="protein sequence ID" value="KAJ6727587.1"/>
    <property type="molecule type" value="Genomic_DNA"/>
</dbReference>
<dbReference type="Proteomes" id="UP001151532">
    <property type="component" value="Chromosome 8"/>
</dbReference>
<comment type="caution">
    <text evidence="6">The sequence shown here is derived from an EMBL/GenBank/DDBJ whole genome shotgun (WGS) entry which is preliminary data.</text>
</comment>
<evidence type="ECO:0000256" key="3">
    <source>
        <dbReference type="ARBA" id="ARBA00022833"/>
    </source>
</evidence>
<feature type="compositionally biased region" description="Basic and acidic residues" evidence="4">
    <location>
        <begin position="29"/>
        <end position="45"/>
    </location>
</feature>
<accession>A0A9Q0ZAS7</accession>
<sequence>MHLVLNDRRKEDNSGSEPILSQSNILQHSGEESPSSRETKSLGRGCDVHVAESESTRIDEICHLVNPHRPQCRICLDIGGEDLIAPCDCKGTQKYVHRSCLDNWRSTMKGFAFSRCTVCRAMFILRANVPADRCVTIVGITRTLLPSRIELGSGKLFSYPFFSKQFPRIPFLSSLVSHNHDANLCILIHFGCHFLSMEGIDLTFAFLGFLVFKLSGVELREFTGSEEHSYAIAGM</sequence>
<evidence type="ECO:0000259" key="5">
    <source>
        <dbReference type="PROSITE" id="PS51292"/>
    </source>
</evidence>
<dbReference type="PANTHER" id="PTHR46347:SF2">
    <property type="entry name" value="OS02G0132300 PROTEIN"/>
    <property type="match status" value="1"/>
</dbReference>
<feature type="compositionally biased region" description="Basic and acidic residues" evidence="4">
    <location>
        <begin position="1"/>
        <end position="13"/>
    </location>
</feature>
<reference evidence="6" key="2">
    <citation type="journal article" date="2023" name="Int. J. Mol. Sci.">
        <title>De Novo Assembly and Annotation of 11 Diverse Shrub Willow (Salix) Genomes Reveals Novel Gene Organization in Sex-Linked Regions.</title>
        <authorList>
            <person name="Hyden B."/>
            <person name="Feng K."/>
            <person name="Yates T.B."/>
            <person name="Jawdy S."/>
            <person name="Cereghino C."/>
            <person name="Smart L.B."/>
            <person name="Muchero W."/>
        </authorList>
    </citation>
    <scope>NUCLEOTIDE SEQUENCE</scope>
    <source>
        <tissue evidence="6">Shoot tip</tissue>
    </source>
</reference>
<evidence type="ECO:0000313" key="6">
    <source>
        <dbReference type="EMBL" id="KAJ6727587.1"/>
    </source>
</evidence>
<protein>
    <recommendedName>
        <fullName evidence="5">RING-CH-type domain-containing protein</fullName>
    </recommendedName>
</protein>
<organism evidence="6 7">
    <name type="scientific">Salix purpurea</name>
    <name type="common">Purple osier willow</name>
    <dbReference type="NCBI Taxonomy" id="77065"/>
    <lineage>
        <taxon>Eukaryota</taxon>
        <taxon>Viridiplantae</taxon>
        <taxon>Streptophyta</taxon>
        <taxon>Embryophyta</taxon>
        <taxon>Tracheophyta</taxon>
        <taxon>Spermatophyta</taxon>
        <taxon>Magnoliopsida</taxon>
        <taxon>eudicotyledons</taxon>
        <taxon>Gunneridae</taxon>
        <taxon>Pentapetalae</taxon>
        <taxon>rosids</taxon>
        <taxon>fabids</taxon>
        <taxon>Malpighiales</taxon>
        <taxon>Salicaceae</taxon>
        <taxon>Saliceae</taxon>
        <taxon>Salix</taxon>
    </lineage>
</organism>
<evidence type="ECO:0000256" key="4">
    <source>
        <dbReference type="SAM" id="MobiDB-lite"/>
    </source>
</evidence>
<evidence type="ECO:0000256" key="1">
    <source>
        <dbReference type="ARBA" id="ARBA00022723"/>
    </source>
</evidence>
<proteinExistence type="predicted"/>
<dbReference type="PANTHER" id="PTHR46347">
    <property type="entry name" value="RING/FYVE/PHD ZINC FINGER SUPERFAMILY PROTEIN"/>
    <property type="match status" value="1"/>
</dbReference>
<evidence type="ECO:0000256" key="2">
    <source>
        <dbReference type="ARBA" id="ARBA00022771"/>
    </source>
</evidence>
<dbReference type="Pfam" id="PF12906">
    <property type="entry name" value="RINGv"/>
    <property type="match status" value="1"/>
</dbReference>
<dbReference type="PROSITE" id="PS51292">
    <property type="entry name" value="ZF_RING_CH"/>
    <property type="match status" value="1"/>
</dbReference>
<reference evidence="6" key="1">
    <citation type="submission" date="2022-11" db="EMBL/GenBank/DDBJ databases">
        <authorList>
            <person name="Hyden B.L."/>
            <person name="Feng K."/>
            <person name="Yates T."/>
            <person name="Jawdy S."/>
            <person name="Smart L.B."/>
            <person name="Muchero W."/>
        </authorList>
    </citation>
    <scope>NUCLEOTIDE SEQUENCE</scope>
    <source>
        <tissue evidence="6">Shoot tip</tissue>
    </source>
</reference>
<keyword evidence="1" id="KW-0479">Metal-binding</keyword>
<dbReference type="SUPFAM" id="SSF57850">
    <property type="entry name" value="RING/U-box"/>
    <property type="match status" value="1"/>
</dbReference>
<dbReference type="GO" id="GO:0008270">
    <property type="term" value="F:zinc ion binding"/>
    <property type="evidence" value="ECO:0007669"/>
    <property type="project" value="UniProtKB-KW"/>
</dbReference>
<dbReference type="OrthoDB" id="264354at2759"/>
<dbReference type="Gene3D" id="3.30.40.10">
    <property type="entry name" value="Zinc/RING finger domain, C3HC4 (zinc finger)"/>
    <property type="match status" value="1"/>
</dbReference>
<gene>
    <name evidence="6" type="ORF">OIU79_005466</name>
</gene>
<dbReference type="InterPro" id="IPR013083">
    <property type="entry name" value="Znf_RING/FYVE/PHD"/>
</dbReference>
<feature type="compositionally biased region" description="Polar residues" evidence="4">
    <location>
        <begin position="15"/>
        <end position="27"/>
    </location>
</feature>